<dbReference type="Proteomes" id="UP000198751">
    <property type="component" value="Chromosome I"/>
</dbReference>
<evidence type="ECO:0000256" key="1">
    <source>
        <dbReference type="SAM" id="Phobius"/>
    </source>
</evidence>
<sequence length="181" mass="20412">MDSPGRPGTGQPNPAGMISHSYDQLTYEMLTARFLAHDELLWQTPVLALTAQSFLMTISLSRDVANLAAATSAALGAVLILMSMHLLGRHRFLELIEKHKLMELEQTMGIEPLSTHSWAWRYEKAPRLGRAFKPRDYGLESPRYPRIFSWPSYVIWQIGLGLFALANIGICIFRIWAVGQN</sequence>
<gene>
    <name evidence="2" type="ORF">SAMN04489743_2134</name>
</gene>
<keyword evidence="1" id="KW-0812">Transmembrane</keyword>
<keyword evidence="1" id="KW-0472">Membrane</keyword>
<proteinExistence type="predicted"/>
<evidence type="ECO:0000313" key="2">
    <source>
        <dbReference type="EMBL" id="SDT24226.1"/>
    </source>
</evidence>
<name>A0A1H1YT36_9MICC</name>
<dbReference type="OrthoDB" id="4964418at2"/>
<keyword evidence="1" id="KW-1133">Transmembrane helix</keyword>
<protein>
    <submittedName>
        <fullName evidence="2">Uncharacterized protein</fullName>
    </submittedName>
</protein>
<reference evidence="3" key="1">
    <citation type="submission" date="2016-10" db="EMBL/GenBank/DDBJ databases">
        <authorList>
            <person name="Varghese N."/>
            <person name="Submissions S."/>
        </authorList>
    </citation>
    <scope>NUCLEOTIDE SEQUENCE [LARGE SCALE GENOMIC DNA]</scope>
    <source>
        <strain evidence="3">IMMIB L-1606</strain>
    </source>
</reference>
<dbReference type="EMBL" id="LT629779">
    <property type="protein sequence ID" value="SDT24226.1"/>
    <property type="molecule type" value="Genomic_DNA"/>
</dbReference>
<dbReference type="RefSeq" id="WP_157693455.1">
    <property type="nucleotide sequence ID" value="NZ_LT629779.1"/>
</dbReference>
<organism evidence="2 3">
    <name type="scientific">Pseudarthrobacter equi</name>
    <dbReference type="NCBI Taxonomy" id="728066"/>
    <lineage>
        <taxon>Bacteria</taxon>
        <taxon>Bacillati</taxon>
        <taxon>Actinomycetota</taxon>
        <taxon>Actinomycetes</taxon>
        <taxon>Micrococcales</taxon>
        <taxon>Micrococcaceae</taxon>
        <taxon>Pseudarthrobacter</taxon>
    </lineage>
</organism>
<evidence type="ECO:0000313" key="3">
    <source>
        <dbReference type="Proteomes" id="UP000198751"/>
    </source>
</evidence>
<feature type="transmembrane region" description="Helical" evidence="1">
    <location>
        <begin position="67"/>
        <end position="88"/>
    </location>
</feature>
<keyword evidence="3" id="KW-1185">Reference proteome</keyword>
<accession>A0A1H1YT36</accession>
<dbReference type="AlphaFoldDB" id="A0A1H1YT36"/>
<feature type="transmembrane region" description="Helical" evidence="1">
    <location>
        <begin position="153"/>
        <end position="177"/>
    </location>
</feature>